<organism evidence="1 2">
    <name type="scientific">Amycolatopsis ultiminotia</name>
    <dbReference type="NCBI Taxonomy" id="543629"/>
    <lineage>
        <taxon>Bacteria</taxon>
        <taxon>Bacillati</taxon>
        <taxon>Actinomycetota</taxon>
        <taxon>Actinomycetes</taxon>
        <taxon>Pseudonocardiales</taxon>
        <taxon>Pseudonocardiaceae</taxon>
        <taxon>Amycolatopsis</taxon>
    </lineage>
</organism>
<dbReference type="EMBL" id="BAAAZN010000001">
    <property type="protein sequence ID" value="GAA3524707.1"/>
    <property type="molecule type" value="Genomic_DNA"/>
</dbReference>
<sequence length="313" mass="34340">MFATPPAPAPDRRDQLAAALAEGPFRYALSLAIDLSGLGLDRLRDRLAAAGAAVSTTTLSYWRTGRTVPARARSREAVRILEDVLELPAGALTGLLDRDPGRAPEPPVPIVAWERLWGRRNRVLPVLTSFEAEYGPAPVVVSLHEQVHIGADRLLHRLRAREVVRATEDGTQLRMVTVRGFSPGCPPRLTGTRYCTPGHSETLPDQGFTVNELILHRCLDRGETALVEYEFTFTDRAPDTSYDRRFRTGVHEHLLELHFAAGAEPASCHAYRRGSPAGPETEVTEVARTPGLPVHVMSAGVSPGIVGLRWCWE</sequence>
<evidence type="ECO:0008006" key="3">
    <source>
        <dbReference type="Google" id="ProtNLM"/>
    </source>
</evidence>
<accession>A0ABP6V245</accession>
<proteinExistence type="predicted"/>
<protein>
    <recommendedName>
        <fullName evidence="3">XRE family transcriptional regulator</fullName>
    </recommendedName>
</protein>
<dbReference type="Proteomes" id="UP001500689">
    <property type="component" value="Unassembled WGS sequence"/>
</dbReference>
<evidence type="ECO:0000313" key="2">
    <source>
        <dbReference type="Proteomes" id="UP001500689"/>
    </source>
</evidence>
<comment type="caution">
    <text evidence="1">The sequence shown here is derived from an EMBL/GenBank/DDBJ whole genome shotgun (WGS) entry which is preliminary data.</text>
</comment>
<evidence type="ECO:0000313" key="1">
    <source>
        <dbReference type="EMBL" id="GAA3524707.1"/>
    </source>
</evidence>
<dbReference type="RefSeq" id="WP_344854589.1">
    <property type="nucleotide sequence ID" value="NZ_BAAAZN010000001.1"/>
</dbReference>
<name>A0ABP6V245_9PSEU</name>
<reference evidence="2" key="1">
    <citation type="journal article" date="2019" name="Int. J. Syst. Evol. Microbiol.">
        <title>The Global Catalogue of Microorganisms (GCM) 10K type strain sequencing project: providing services to taxonomists for standard genome sequencing and annotation.</title>
        <authorList>
            <consortium name="The Broad Institute Genomics Platform"/>
            <consortium name="The Broad Institute Genome Sequencing Center for Infectious Disease"/>
            <person name="Wu L."/>
            <person name="Ma J."/>
        </authorList>
    </citation>
    <scope>NUCLEOTIDE SEQUENCE [LARGE SCALE GENOMIC DNA]</scope>
    <source>
        <strain evidence="2">JCM 16898</strain>
    </source>
</reference>
<gene>
    <name evidence="1" type="ORF">GCM10022222_04150</name>
</gene>
<keyword evidence="2" id="KW-1185">Reference proteome</keyword>